<dbReference type="Proteomes" id="UP000177821">
    <property type="component" value="Unassembled WGS sequence"/>
</dbReference>
<evidence type="ECO:0000313" key="3">
    <source>
        <dbReference type="Proteomes" id="UP000177821"/>
    </source>
</evidence>
<feature type="transmembrane region" description="Helical" evidence="1">
    <location>
        <begin position="6"/>
        <end position="26"/>
    </location>
</feature>
<organism evidence="2 3">
    <name type="scientific">Candidatus Woykebacteria bacterium RIFCSPHIGHO2_02_FULL_43_16b</name>
    <dbReference type="NCBI Taxonomy" id="1802601"/>
    <lineage>
        <taxon>Bacteria</taxon>
        <taxon>Candidatus Woykeibacteriota</taxon>
    </lineage>
</organism>
<sequence>MPKIIIVIILIAVGIFIFGIVLKGGFGKAPSFLTASKSSQSPCPDPLVLKTPVDIKQVTSILYPGQERGGDFKPHGGFRFDNAKSNSTEVRAPIDSVLTDASRYIEMNEVQYMFDFQTDCGIRYRFDHLLTLAPKFAAIVEKLPEAKVGDSRTTSVDSVNITQNEIIATEIGLKNNLNVFVDFGVYDSSGFKAFQNPNANALCWFNLLSPEDAAKVKSLPSADSQSGSKSTLCK</sequence>
<accession>A0A1G1WQL0</accession>
<proteinExistence type="predicted"/>
<keyword evidence="1" id="KW-0472">Membrane</keyword>
<keyword evidence="1" id="KW-0812">Transmembrane</keyword>
<dbReference type="EMBL" id="MHCX01000010">
    <property type="protein sequence ID" value="OGY29974.1"/>
    <property type="molecule type" value="Genomic_DNA"/>
</dbReference>
<evidence type="ECO:0000256" key="1">
    <source>
        <dbReference type="SAM" id="Phobius"/>
    </source>
</evidence>
<gene>
    <name evidence="2" type="ORF">A3J50_02735</name>
</gene>
<name>A0A1G1WQL0_9BACT</name>
<protein>
    <submittedName>
        <fullName evidence="2">Uncharacterized protein</fullName>
    </submittedName>
</protein>
<reference evidence="2 3" key="1">
    <citation type="journal article" date="2016" name="Nat. Commun.">
        <title>Thousands of microbial genomes shed light on interconnected biogeochemical processes in an aquifer system.</title>
        <authorList>
            <person name="Anantharaman K."/>
            <person name="Brown C.T."/>
            <person name="Hug L.A."/>
            <person name="Sharon I."/>
            <person name="Castelle C.J."/>
            <person name="Probst A.J."/>
            <person name="Thomas B.C."/>
            <person name="Singh A."/>
            <person name="Wilkins M.J."/>
            <person name="Karaoz U."/>
            <person name="Brodie E.L."/>
            <person name="Williams K.H."/>
            <person name="Hubbard S.S."/>
            <person name="Banfield J.F."/>
        </authorList>
    </citation>
    <scope>NUCLEOTIDE SEQUENCE [LARGE SCALE GENOMIC DNA]</scope>
</reference>
<dbReference type="AlphaFoldDB" id="A0A1G1WQL0"/>
<keyword evidence="1" id="KW-1133">Transmembrane helix</keyword>
<comment type="caution">
    <text evidence="2">The sequence shown here is derived from an EMBL/GenBank/DDBJ whole genome shotgun (WGS) entry which is preliminary data.</text>
</comment>
<evidence type="ECO:0000313" key="2">
    <source>
        <dbReference type="EMBL" id="OGY29974.1"/>
    </source>
</evidence>